<feature type="coiled-coil region" evidence="8">
    <location>
        <begin position="396"/>
        <end position="432"/>
    </location>
</feature>
<keyword evidence="3 12" id="KW-0808">Transferase</keyword>
<dbReference type="Gene3D" id="1.10.287.130">
    <property type="match status" value="1"/>
</dbReference>
<evidence type="ECO:0000256" key="4">
    <source>
        <dbReference type="ARBA" id="ARBA00022741"/>
    </source>
</evidence>
<dbReference type="InterPro" id="IPR003594">
    <property type="entry name" value="HATPase_dom"/>
</dbReference>
<dbReference type="GO" id="GO:0005524">
    <property type="term" value="F:ATP binding"/>
    <property type="evidence" value="ECO:0007669"/>
    <property type="project" value="UniProtKB-KW"/>
</dbReference>
<keyword evidence="13" id="KW-1185">Reference proteome</keyword>
<dbReference type="EMBL" id="CAJRAF010000002">
    <property type="protein sequence ID" value="CAG5002192.1"/>
    <property type="molecule type" value="Genomic_DNA"/>
</dbReference>
<dbReference type="AlphaFoldDB" id="A0A916JCU0"/>
<organism evidence="12 13">
    <name type="scientific">Dyadobacter helix</name>
    <dbReference type="NCBI Taxonomy" id="2822344"/>
    <lineage>
        <taxon>Bacteria</taxon>
        <taxon>Pseudomonadati</taxon>
        <taxon>Bacteroidota</taxon>
        <taxon>Cytophagia</taxon>
        <taxon>Cytophagales</taxon>
        <taxon>Spirosomataceae</taxon>
        <taxon>Dyadobacter</taxon>
    </lineage>
</organism>
<proteinExistence type="predicted"/>
<evidence type="ECO:0000256" key="1">
    <source>
        <dbReference type="ARBA" id="ARBA00000085"/>
    </source>
</evidence>
<protein>
    <recommendedName>
        <fullName evidence="2">histidine kinase</fullName>
        <ecNumber evidence="2">2.7.13.3</ecNumber>
    </recommendedName>
</protein>
<keyword evidence="6" id="KW-0067">ATP-binding</keyword>
<dbReference type="GO" id="GO:0030295">
    <property type="term" value="F:protein kinase activator activity"/>
    <property type="evidence" value="ECO:0007669"/>
    <property type="project" value="TreeGrafter"/>
</dbReference>
<evidence type="ECO:0000313" key="12">
    <source>
        <dbReference type="EMBL" id="CAG5002192.1"/>
    </source>
</evidence>
<comment type="catalytic activity">
    <reaction evidence="1">
        <text>ATP + protein L-histidine = ADP + protein N-phospho-L-histidine.</text>
        <dbReference type="EC" id="2.7.13.3"/>
    </reaction>
</comment>
<name>A0A916JCU0_9BACT</name>
<evidence type="ECO:0000256" key="10">
    <source>
        <dbReference type="SAM" id="SignalP"/>
    </source>
</evidence>
<dbReference type="Pfam" id="PF02518">
    <property type="entry name" value="HATPase_c"/>
    <property type="match status" value="1"/>
</dbReference>
<keyword evidence="9" id="KW-1133">Transmembrane helix</keyword>
<dbReference type="InterPro" id="IPR011990">
    <property type="entry name" value="TPR-like_helical_dom_sf"/>
</dbReference>
<dbReference type="SMART" id="SM00387">
    <property type="entry name" value="HATPase_c"/>
    <property type="match status" value="1"/>
</dbReference>
<feature type="chain" id="PRO_5037455874" description="histidine kinase" evidence="10">
    <location>
        <begin position="22"/>
        <end position="697"/>
    </location>
</feature>
<dbReference type="PANTHER" id="PTHR42878:SF7">
    <property type="entry name" value="SENSOR HISTIDINE KINASE GLRK"/>
    <property type="match status" value="1"/>
</dbReference>
<comment type="caution">
    <text evidence="12">The sequence shown here is derived from an EMBL/GenBank/DDBJ whole genome shotgun (WGS) entry which is preliminary data.</text>
</comment>
<gene>
    <name evidence="12" type="primary">sasA_16</name>
    <name evidence="12" type="ORF">DYBT9275_02833</name>
</gene>
<dbReference type="InterPro" id="IPR036890">
    <property type="entry name" value="HATPase_C_sf"/>
</dbReference>
<evidence type="ECO:0000256" key="9">
    <source>
        <dbReference type="SAM" id="Phobius"/>
    </source>
</evidence>
<accession>A0A916JCU0</accession>
<feature type="transmembrane region" description="Helical" evidence="9">
    <location>
        <begin position="434"/>
        <end position="454"/>
    </location>
</feature>
<dbReference type="Gene3D" id="1.25.40.10">
    <property type="entry name" value="Tetratricopeptide repeat domain"/>
    <property type="match status" value="2"/>
</dbReference>
<keyword evidence="5" id="KW-0418">Kinase</keyword>
<dbReference type="SUPFAM" id="SSF55874">
    <property type="entry name" value="ATPase domain of HSP90 chaperone/DNA topoisomerase II/histidine kinase"/>
    <property type="match status" value="1"/>
</dbReference>
<keyword evidence="4" id="KW-0547">Nucleotide-binding</keyword>
<dbReference type="SUPFAM" id="SSF48452">
    <property type="entry name" value="TPR-like"/>
    <property type="match status" value="2"/>
</dbReference>
<keyword evidence="9" id="KW-0472">Membrane</keyword>
<evidence type="ECO:0000256" key="7">
    <source>
        <dbReference type="ARBA" id="ARBA00023012"/>
    </source>
</evidence>
<dbReference type="CDD" id="cd00082">
    <property type="entry name" value="HisKA"/>
    <property type="match status" value="1"/>
</dbReference>
<keyword evidence="9" id="KW-0812">Transmembrane</keyword>
<evidence type="ECO:0000256" key="8">
    <source>
        <dbReference type="SAM" id="Coils"/>
    </source>
</evidence>
<dbReference type="InterPro" id="IPR003661">
    <property type="entry name" value="HisK_dim/P_dom"/>
</dbReference>
<dbReference type="GO" id="GO:0000155">
    <property type="term" value="F:phosphorelay sensor kinase activity"/>
    <property type="evidence" value="ECO:0007669"/>
    <property type="project" value="InterPro"/>
</dbReference>
<evidence type="ECO:0000259" key="11">
    <source>
        <dbReference type="PROSITE" id="PS50109"/>
    </source>
</evidence>
<sequence length="697" mass="79091">MRIFLILLITLAGVSEISAQAMPDLKAYKTIPAKLEALSHICDSLIEQEDYEQEKRVAAYALRMVPATNNYYLALFNFNLGVAEEYLLGDSTFYYHEKGLAYARKAKSPVRISRSLNRLLFMYNNVAGHTKKVEAALKEVLGIIDTTRSERDKIALYATVANYYTLKGEYEIQVKYLLQAIALKKKLINSGEIKDREVIVSNLMNLAELYIELNQPEKGLAYSKEARGYIVRNKTYLSHYYKDMTDVYLSMKNLGMARVYYDSVARMIDPASKLIRGRFNKIALDLGFTDYYLSQHKIDSAYLYITRANELAADWADDFLMSQVKYMQGEVYLAKKEYKKALPLLVASEPLCADSGPQIYVELLKSLARCYAATGQWKQANDYYEKYIPLRDSLYLEASKKSIADAEALYQNKDKQQQIELKNIQITDAKKQRLWLSTGLGLMVFSLALLGIIYRNKRKNAQILDLKNSELAGVIGKLQEANQTKAKLFSIISHDLRSPISQVYQFLKLQQLNPKLLSETQKSELSTKIQTATGSLLETMEDLLLWSKTQMNEFKTNIQPTDVFIVAEQCLKLLQLNIEAKNLRIDNQITPETIVSTDPYYLQTILRNLLQNAIRASGNGEVISIAFSQNAGRKVLSIENEGAFGQEQYLDILSRADTEQSLSGLGLRLVDELSAKTGLRISFENPAPQVTRALVSF</sequence>
<dbReference type="InterPro" id="IPR036097">
    <property type="entry name" value="HisK_dim/P_sf"/>
</dbReference>
<dbReference type="GO" id="GO:0000156">
    <property type="term" value="F:phosphorelay response regulator activity"/>
    <property type="evidence" value="ECO:0007669"/>
    <property type="project" value="TreeGrafter"/>
</dbReference>
<keyword evidence="8" id="KW-0175">Coiled coil</keyword>
<dbReference type="EC" id="2.7.13.3" evidence="2"/>
<dbReference type="PANTHER" id="PTHR42878">
    <property type="entry name" value="TWO-COMPONENT HISTIDINE KINASE"/>
    <property type="match status" value="1"/>
</dbReference>
<dbReference type="RefSeq" id="WP_215239400.1">
    <property type="nucleotide sequence ID" value="NZ_CAJRAF010000002.1"/>
</dbReference>
<evidence type="ECO:0000256" key="5">
    <source>
        <dbReference type="ARBA" id="ARBA00022777"/>
    </source>
</evidence>
<dbReference type="PROSITE" id="PS50109">
    <property type="entry name" value="HIS_KIN"/>
    <property type="match status" value="1"/>
</dbReference>
<dbReference type="Gene3D" id="3.30.565.10">
    <property type="entry name" value="Histidine kinase-like ATPase, C-terminal domain"/>
    <property type="match status" value="1"/>
</dbReference>
<evidence type="ECO:0000256" key="2">
    <source>
        <dbReference type="ARBA" id="ARBA00012438"/>
    </source>
</evidence>
<evidence type="ECO:0000256" key="3">
    <source>
        <dbReference type="ARBA" id="ARBA00022679"/>
    </source>
</evidence>
<dbReference type="GO" id="GO:0007234">
    <property type="term" value="P:osmosensory signaling via phosphorelay pathway"/>
    <property type="evidence" value="ECO:0007669"/>
    <property type="project" value="TreeGrafter"/>
</dbReference>
<feature type="domain" description="Histidine kinase" evidence="11">
    <location>
        <begin position="491"/>
        <end position="697"/>
    </location>
</feature>
<keyword evidence="10" id="KW-0732">Signal</keyword>
<keyword evidence="7" id="KW-0902">Two-component regulatory system</keyword>
<reference evidence="12" key="1">
    <citation type="submission" date="2021-04" db="EMBL/GenBank/DDBJ databases">
        <authorList>
            <person name="Rodrigo-Torres L."/>
            <person name="Arahal R. D."/>
            <person name="Lucena T."/>
        </authorList>
    </citation>
    <scope>NUCLEOTIDE SEQUENCE</scope>
    <source>
        <strain evidence="12">CECT 9275</strain>
    </source>
</reference>
<dbReference type="SUPFAM" id="SSF47384">
    <property type="entry name" value="Homodimeric domain of signal transducing histidine kinase"/>
    <property type="match status" value="1"/>
</dbReference>
<dbReference type="Proteomes" id="UP000680038">
    <property type="component" value="Unassembled WGS sequence"/>
</dbReference>
<evidence type="ECO:0000313" key="13">
    <source>
        <dbReference type="Proteomes" id="UP000680038"/>
    </source>
</evidence>
<dbReference type="InterPro" id="IPR050351">
    <property type="entry name" value="BphY/WalK/GraS-like"/>
</dbReference>
<dbReference type="InterPro" id="IPR005467">
    <property type="entry name" value="His_kinase_dom"/>
</dbReference>
<feature type="signal peptide" evidence="10">
    <location>
        <begin position="1"/>
        <end position="21"/>
    </location>
</feature>
<evidence type="ECO:0000256" key="6">
    <source>
        <dbReference type="ARBA" id="ARBA00022840"/>
    </source>
</evidence>